<organism evidence="4 5">
    <name type="scientific">Metarhizium album (strain ARSEF 1941)</name>
    <dbReference type="NCBI Taxonomy" id="1081103"/>
    <lineage>
        <taxon>Eukaryota</taxon>
        <taxon>Fungi</taxon>
        <taxon>Dikarya</taxon>
        <taxon>Ascomycota</taxon>
        <taxon>Pezizomycotina</taxon>
        <taxon>Sordariomycetes</taxon>
        <taxon>Hypocreomycetidae</taxon>
        <taxon>Hypocreales</taxon>
        <taxon>Clavicipitaceae</taxon>
        <taxon>Metarhizium</taxon>
    </lineage>
</organism>
<evidence type="ECO:0000256" key="1">
    <source>
        <dbReference type="ARBA" id="ARBA00035112"/>
    </source>
</evidence>
<protein>
    <recommendedName>
        <fullName evidence="6">Tat pathway signal sequence</fullName>
    </recommendedName>
</protein>
<dbReference type="HOGENOM" id="CLU_042941_0_1_1"/>
<dbReference type="PANTHER" id="PTHR33365:SF13">
    <property type="entry name" value="TAT PATHWAY SIGNAL SEQUENCE"/>
    <property type="match status" value="1"/>
</dbReference>
<feature type="region of interest" description="Disordered" evidence="2">
    <location>
        <begin position="1"/>
        <end position="25"/>
    </location>
</feature>
<keyword evidence="3" id="KW-1133">Transmembrane helix</keyword>
<dbReference type="STRING" id="1081103.A0A0B2WM88"/>
<dbReference type="GO" id="GO:0043386">
    <property type="term" value="P:mycotoxin biosynthetic process"/>
    <property type="evidence" value="ECO:0007669"/>
    <property type="project" value="InterPro"/>
</dbReference>
<reference evidence="4 5" key="1">
    <citation type="journal article" date="2014" name="Proc. Natl. Acad. Sci. U.S.A.">
        <title>Trajectory and genomic determinants of fungal-pathogen speciation and host adaptation.</title>
        <authorList>
            <person name="Hu X."/>
            <person name="Xiao G."/>
            <person name="Zheng P."/>
            <person name="Shang Y."/>
            <person name="Su Y."/>
            <person name="Zhang X."/>
            <person name="Liu X."/>
            <person name="Zhan S."/>
            <person name="St Leger R.J."/>
            <person name="Wang C."/>
        </authorList>
    </citation>
    <scope>NUCLEOTIDE SEQUENCE [LARGE SCALE GENOMIC DNA]</scope>
    <source>
        <strain evidence="4 5">ARSEF 1941</strain>
    </source>
</reference>
<dbReference type="InterPro" id="IPR021765">
    <property type="entry name" value="UstYa-like"/>
</dbReference>
<keyword evidence="3" id="KW-0812">Transmembrane</keyword>
<comment type="similarity">
    <text evidence="1">Belongs to the ustYa family.</text>
</comment>
<dbReference type="GeneID" id="63741805"/>
<evidence type="ECO:0000313" key="5">
    <source>
        <dbReference type="Proteomes" id="UP000030816"/>
    </source>
</evidence>
<keyword evidence="3" id="KW-0472">Membrane</keyword>
<dbReference type="OrthoDB" id="3687641at2759"/>
<proteinExistence type="inferred from homology"/>
<evidence type="ECO:0000256" key="3">
    <source>
        <dbReference type="SAM" id="Phobius"/>
    </source>
</evidence>
<dbReference type="AlphaFoldDB" id="A0A0B2WM88"/>
<feature type="transmembrane region" description="Helical" evidence="3">
    <location>
        <begin position="39"/>
        <end position="60"/>
    </location>
</feature>
<sequence length="284" mass="32090">MSQESKQHLLQPGGAGDSEDDPELSRDELLGRRKTGRRLFFKSFFLVSVLAVACICSFWAGTQVPMPKVSVDAECAAHTTQWSPVLRDVAVSYETQVFNGSFMRENIYRQQGSPEVDEAWEDLGVDYRAGIISYEDGLRSGLQPSFVQRAAKYGGGFLVNVEGMHHLHCLNLVRKSLYFNYDYYKQLGKHEFVNGDAILRPHITHCLDVIRQVLMCNVDTGVLGQVWANSESPFPFPDFNTNHKCKNYGDVREWAMNLQRPPNDEIPADYLAKPRPGDVFPLVP</sequence>
<name>A0A0B2WM88_METAS</name>
<gene>
    <name evidence="4" type="ORF">MAM_07350</name>
</gene>
<accession>A0A0B2WM88</accession>
<dbReference type="PANTHER" id="PTHR33365">
    <property type="entry name" value="YALI0B05434P"/>
    <property type="match status" value="1"/>
</dbReference>
<dbReference type="RefSeq" id="XP_040675820.1">
    <property type="nucleotide sequence ID" value="XM_040826148.1"/>
</dbReference>
<evidence type="ECO:0000256" key="2">
    <source>
        <dbReference type="SAM" id="MobiDB-lite"/>
    </source>
</evidence>
<evidence type="ECO:0008006" key="6">
    <source>
        <dbReference type="Google" id="ProtNLM"/>
    </source>
</evidence>
<keyword evidence="5" id="KW-1185">Reference proteome</keyword>
<dbReference type="Proteomes" id="UP000030816">
    <property type="component" value="Unassembled WGS sequence"/>
</dbReference>
<dbReference type="EMBL" id="AZHE01000030">
    <property type="protein sequence ID" value="KHN94754.1"/>
    <property type="molecule type" value="Genomic_DNA"/>
</dbReference>
<evidence type="ECO:0000313" key="4">
    <source>
        <dbReference type="EMBL" id="KHN94754.1"/>
    </source>
</evidence>
<dbReference type="Pfam" id="PF11807">
    <property type="entry name" value="UstYa"/>
    <property type="match status" value="1"/>
</dbReference>
<comment type="caution">
    <text evidence="4">The sequence shown here is derived from an EMBL/GenBank/DDBJ whole genome shotgun (WGS) entry which is preliminary data.</text>
</comment>